<dbReference type="SUPFAM" id="SSF55486">
    <property type="entry name" value="Metalloproteases ('zincins'), catalytic domain"/>
    <property type="match status" value="1"/>
</dbReference>
<gene>
    <name evidence="2" type="ORF">SAMN05660199_02716</name>
</gene>
<reference evidence="3" key="1">
    <citation type="submission" date="2016-10" db="EMBL/GenBank/DDBJ databases">
        <authorList>
            <person name="Varghese N."/>
            <person name="Submissions S."/>
        </authorList>
    </citation>
    <scope>NUCLEOTIDE SEQUENCE [LARGE SCALE GENOMIC DNA]</scope>
    <source>
        <strain evidence="3">DSM 45843</strain>
    </source>
</reference>
<dbReference type="PANTHER" id="PTHR41775:SF1">
    <property type="entry name" value="PEPTIDASE M6-LIKE DOMAIN-CONTAINING PROTEIN"/>
    <property type="match status" value="1"/>
</dbReference>
<evidence type="ECO:0000256" key="1">
    <source>
        <dbReference type="SAM" id="MobiDB-lite"/>
    </source>
</evidence>
<dbReference type="GO" id="GO:0005975">
    <property type="term" value="P:carbohydrate metabolic process"/>
    <property type="evidence" value="ECO:0007669"/>
    <property type="project" value="UniProtKB-ARBA"/>
</dbReference>
<dbReference type="Proteomes" id="UP000199088">
    <property type="component" value="Unassembled WGS sequence"/>
</dbReference>
<dbReference type="PANTHER" id="PTHR41775">
    <property type="entry name" value="SECRETED PROTEIN-RELATED"/>
    <property type="match status" value="1"/>
</dbReference>
<keyword evidence="2" id="KW-0482">Metalloprotease</keyword>
<proteinExistence type="predicted"/>
<dbReference type="STRING" id="1052260.SAMN05660199_02716"/>
<feature type="compositionally biased region" description="Basic and acidic residues" evidence="1">
    <location>
        <begin position="505"/>
        <end position="535"/>
    </location>
</feature>
<dbReference type="RefSeq" id="WP_091246022.1">
    <property type="nucleotide sequence ID" value="NZ_FNIR01000008.1"/>
</dbReference>
<accession>A0A1H0N2U7</accession>
<keyword evidence="3" id="KW-1185">Reference proteome</keyword>
<dbReference type="AlphaFoldDB" id="A0A1H0N2U7"/>
<name>A0A1H0N2U7_9ACTN</name>
<dbReference type="OrthoDB" id="275270at2"/>
<sequence length="916" mass="98621">MTVGVYQGVGGGLSTCMTLDENLPVAAASASAVRLVPPTDPLYVSGWGRFAVHLDDTVDLDDLVFAVDPPEGGLVSHSRDETFDEDHPDVVVAACGLPGTYELHAYDRWSRDLLATTTFRVDDAWAGPDGPPVAYVGRVGDPAGTPAWGGGDPYLPQNLDVHPTVGQRRVAVVLVETTDLDPLADADAAVLRDTWRAEVFDGVLHGGVTESAAIYWHEVSDHQLTLVDAGVVGPLRLGSAWDAITTADSTGKSEGVFPFARAGIAAVRAENAARAADGLPPLVDLTTVDTVVVVPRSIPADPVTGFPGRFQWPYATVRGTDDQAFEVDRLVVDAGFTQISLPVMRVIQCSSMPHDWDARGSRTIAETASHELGHTFGLPDEYAMDGDAPTYQARDLDGWTLMSSERNAPEPTVPEKMRLGWVRAGKVRTLSAAVSGPVDEEVVLHNAEHGPAPAGRYAAVELRIRDGENYYFEYRRDRPTEVSDQSLPADLTVLGTHVLSGDVPSEERRPILRIRDDGDGDRGEFQRGDDYRETDTTDPSYPNDFALRVLETRPEYARVKLTYGDAKPDPQIRPYAMSTHWQSPDVEVANARSQTPGLRNVPWAGHPNTVLATVRNPGKVDAPGVRVEFSWLDMTVAGGPEMPLGSQTLDVPTDAEVVFTAPTTWVPPTSSSPHFCVVARIAEYTVAGAREIIVDNNVGRSNYSRVVSASASPSTRTGGVVKVTNPYPVAADCVVSVLQTSPIQRTYLEHSWVRLEPHGERDVAFRTESMIGDPNLPDALLSQFVGSLYEPRDELRLTGIARLGTGCHGHVTGGAGVLVTSGRATRFVRFEVVDGVATGQVEEVGGGHPASGSVLVTLRRDPDGPAREVAVELPVRNGTFRGQVTEEIRPQDIRWAQAHFVGGNGQAPCDSDELLP</sequence>
<evidence type="ECO:0000313" key="2">
    <source>
        <dbReference type="EMBL" id="SDO86836.1"/>
    </source>
</evidence>
<feature type="region of interest" description="Disordered" evidence="1">
    <location>
        <begin position="502"/>
        <end position="543"/>
    </location>
</feature>
<dbReference type="Gene3D" id="2.60.40.10">
    <property type="entry name" value="Immunoglobulins"/>
    <property type="match status" value="1"/>
</dbReference>
<keyword evidence="2" id="KW-0645">Protease</keyword>
<dbReference type="GO" id="GO:0006508">
    <property type="term" value="P:proteolysis"/>
    <property type="evidence" value="ECO:0007669"/>
    <property type="project" value="UniProtKB-KW"/>
</dbReference>
<protein>
    <submittedName>
        <fullName evidence="2">M6 family metalloprotease domain-containing protein</fullName>
    </submittedName>
</protein>
<keyword evidence="2" id="KW-0378">Hydrolase</keyword>
<organism evidence="2 3">
    <name type="scientific">Klenkia soli</name>
    <dbReference type="NCBI Taxonomy" id="1052260"/>
    <lineage>
        <taxon>Bacteria</taxon>
        <taxon>Bacillati</taxon>
        <taxon>Actinomycetota</taxon>
        <taxon>Actinomycetes</taxon>
        <taxon>Geodermatophilales</taxon>
        <taxon>Geodermatophilaceae</taxon>
        <taxon>Klenkia</taxon>
    </lineage>
</organism>
<dbReference type="InterPro" id="IPR013783">
    <property type="entry name" value="Ig-like_fold"/>
</dbReference>
<dbReference type="GO" id="GO:0008237">
    <property type="term" value="F:metallopeptidase activity"/>
    <property type="evidence" value="ECO:0007669"/>
    <property type="project" value="UniProtKB-KW"/>
</dbReference>
<dbReference type="EMBL" id="FNIR01000008">
    <property type="protein sequence ID" value="SDO86836.1"/>
    <property type="molecule type" value="Genomic_DNA"/>
</dbReference>
<evidence type="ECO:0000313" key="3">
    <source>
        <dbReference type="Proteomes" id="UP000199088"/>
    </source>
</evidence>